<dbReference type="InterPro" id="IPR011009">
    <property type="entry name" value="Kinase-like_dom_sf"/>
</dbReference>
<evidence type="ECO:0000256" key="6">
    <source>
        <dbReference type="SAM" id="Phobius"/>
    </source>
</evidence>
<comment type="caution">
    <text evidence="8">The sequence shown here is derived from an EMBL/GenBank/DDBJ whole genome shotgun (WGS) entry which is preliminary data.</text>
</comment>
<dbReference type="SUPFAM" id="SSF56112">
    <property type="entry name" value="Protein kinase-like (PK-like)"/>
    <property type="match status" value="2"/>
</dbReference>
<keyword evidence="1" id="KW-0723">Serine/threonine-protein kinase</keyword>
<evidence type="ECO:0000313" key="8">
    <source>
        <dbReference type="EMBL" id="KAK3032643.1"/>
    </source>
</evidence>
<dbReference type="PANTHER" id="PTHR27002:SF839">
    <property type="entry name" value="NON-SPECIFIC SERINE_THREONINE PROTEIN KINASE"/>
    <property type="match status" value="1"/>
</dbReference>
<dbReference type="GO" id="GO:0005524">
    <property type="term" value="F:ATP binding"/>
    <property type="evidence" value="ECO:0007669"/>
    <property type="project" value="UniProtKB-KW"/>
</dbReference>
<dbReference type="Pfam" id="PF11883">
    <property type="entry name" value="DUF3403"/>
    <property type="match status" value="1"/>
</dbReference>
<dbReference type="CDD" id="cd01098">
    <property type="entry name" value="PAN_AP_plant"/>
    <property type="match status" value="1"/>
</dbReference>
<feature type="non-terminal residue" evidence="8">
    <location>
        <position position="1"/>
    </location>
</feature>
<keyword evidence="2" id="KW-0808">Transferase</keyword>
<reference evidence="8" key="1">
    <citation type="submission" date="2022-12" db="EMBL/GenBank/DDBJ databases">
        <title>Draft genome assemblies for two species of Escallonia (Escalloniales).</title>
        <authorList>
            <person name="Chanderbali A."/>
            <person name="Dervinis C."/>
            <person name="Anghel I."/>
            <person name="Soltis D."/>
            <person name="Soltis P."/>
            <person name="Zapata F."/>
        </authorList>
    </citation>
    <scope>NUCLEOTIDE SEQUENCE</scope>
    <source>
        <strain evidence="8">UCBG64.0493</strain>
        <tissue evidence="8">Leaf</tissue>
    </source>
</reference>
<dbReference type="EMBL" id="JAVXUP010000262">
    <property type="protein sequence ID" value="KAK3032643.1"/>
    <property type="molecule type" value="Genomic_DNA"/>
</dbReference>
<keyword evidence="6" id="KW-1133">Transmembrane helix</keyword>
<dbReference type="Proteomes" id="UP001188597">
    <property type="component" value="Unassembled WGS sequence"/>
</dbReference>
<dbReference type="PANTHER" id="PTHR27002">
    <property type="entry name" value="RECEPTOR-LIKE SERINE/THREONINE-PROTEIN KINASE SD1-8"/>
    <property type="match status" value="1"/>
</dbReference>
<evidence type="ECO:0000259" key="7">
    <source>
        <dbReference type="PROSITE" id="PS50948"/>
    </source>
</evidence>
<dbReference type="Pfam" id="PF07714">
    <property type="entry name" value="PK_Tyr_Ser-Thr"/>
    <property type="match status" value="2"/>
</dbReference>
<evidence type="ECO:0000256" key="5">
    <source>
        <dbReference type="ARBA" id="ARBA00022840"/>
    </source>
</evidence>
<dbReference type="GO" id="GO:0004674">
    <property type="term" value="F:protein serine/threonine kinase activity"/>
    <property type="evidence" value="ECO:0007669"/>
    <property type="project" value="UniProtKB-KW"/>
</dbReference>
<dbReference type="AlphaFoldDB" id="A0AA88WRF7"/>
<evidence type="ECO:0000256" key="3">
    <source>
        <dbReference type="ARBA" id="ARBA00022741"/>
    </source>
</evidence>
<keyword evidence="6" id="KW-0472">Membrane</keyword>
<dbReference type="FunFam" id="1.10.510.10:FF:001722">
    <property type="entry name" value="G-type lectin S-receptor-like serine/threonine-protein kinase B120"/>
    <property type="match status" value="1"/>
</dbReference>
<dbReference type="Pfam" id="PF08276">
    <property type="entry name" value="PAN_2"/>
    <property type="match status" value="1"/>
</dbReference>
<proteinExistence type="predicted"/>
<sequence length="524" mass="58488">VWDLWREGRALEVADPSLGESYPAHEVLRCIHIRLLLFSNLSLQACETECLKSCNCTGYASSDVNNGGRGCFAWYGQLNDLRQYDKDGQDFYLRVAAAELVANTTRNSKGIRGTKKILIITLPIVAAALLLVCCSLYLWRVHAKRKDQREKRIHRERVLHDSTTMPNKDFPGANNRGESRNIELKFFDLETIITATDDFSAAKKIGQGGFGPVYKLRLLEGCELVILYHSCPFGNCNLLNPCSGYMSPEYALDGLFSIKSDVFSFGVLLLEVISGKKNIGFFHNNPTSNLIKHAWELWNDGNALELVDACMGDSYPTRDVLRCIQVGLLCVQDEATDRPDMSTIVFMLSNETTLPSPKQPLFSIQSDSNPSGYMSPEYALDGLFSEKSDVFSFGVLLLEVISGRKNIGFFRQDPDSNLMRYAWDLWNSNRALELVDSSMGDAYPADEVMRCIQIGLLCVQDQAIDRPTMLSIVFMLCNEKALPSPKQPVFAVKTGQSNRSKVDSVSTGTKSSVNEVTFTMLDAR</sequence>
<protein>
    <recommendedName>
        <fullName evidence="7">Apple domain-containing protein</fullName>
    </recommendedName>
</protein>
<dbReference type="Gene3D" id="3.30.200.20">
    <property type="entry name" value="Phosphorylase Kinase, domain 1"/>
    <property type="match status" value="1"/>
</dbReference>
<keyword evidence="9" id="KW-1185">Reference proteome</keyword>
<evidence type="ECO:0000256" key="2">
    <source>
        <dbReference type="ARBA" id="ARBA00022679"/>
    </source>
</evidence>
<evidence type="ECO:0000256" key="1">
    <source>
        <dbReference type="ARBA" id="ARBA00022527"/>
    </source>
</evidence>
<dbReference type="InterPro" id="IPR001245">
    <property type="entry name" value="Ser-Thr/Tyr_kinase_cat_dom"/>
</dbReference>
<dbReference type="InterPro" id="IPR021820">
    <property type="entry name" value="S-locus_recpt_kinase_C"/>
</dbReference>
<keyword evidence="5" id="KW-0067">ATP-binding</keyword>
<keyword evidence="3" id="KW-0547">Nucleotide-binding</keyword>
<keyword evidence="6" id="KW-0812">Transmembrane</keyword>
<dbReference type="PROSITE" id="PS50948">
    <property type="entry name" value="PAN"/>
    <property type="match status" value="1"/>
</dbReference>
<dbReference type="GO" id="GO:0005886">
    <property type="term" value="C:plasma membrane"/>
    <property type="evidence" value="ECO:0007669"/>
    <property type="project" value="TreeGrafter"/>
</dbReference>
<name>A0AA88WRF7_9ASTE</name>
<dbReference type="InterPro" id="IPR003609">
    <property type="entry name" value="Pan_app"/>
</dbReference>
<gene>
    <name evidence="8" type="ORF">RJ639_036603</name>
</gene>
<feature type="domain" description="Apple" evidence="7">
    <location>
        <begin position="14"/>
        <end position="96"/>
    </location>
</feature>
<dbReference type="Gene3D" id="1.10.510.10">
    <property type="entry name" value="Transferase(Phosphotransferase) domain 1"/>
    <property type="match status" value="2"/>
</dbReference>
<keyword evidence="4" id="KW-0418">Kinase</keyword>
<organism evidence="8 9">
    <name type="scientific">Escallonia herrerae</name>
    <dbReference type="NCBI Taxonomy" id="1293975"/>
    <lineage>
        <taxon>Eukaryota</taxon>
        <taxon>Viridiplantae</taxon>
        <taxon>Streptophyta</taxon>
        <taxon>Embryophyta</taxon>
        <taxon>Tracheophyta</taxon>
        <taxon>Spermatophyta</taxon>
        <taxon>Magnoliopsida</taxon>
        <taxon>eudicotyledons</taxon>
        <taxon>Gunneridae</taxon>
        <taxon>Pentapetalae</taxon>
        <taxon>asterids</taxon>
        <taxon>campanulids</taxon>
        <taxon>Escalloniales</taxon>
        <taxon>Escalloniaceae</taxon>
        <taxon>Escallonia</taxon>
    </lineage>
</organism>
<evidence type="ECO:0000313" key="9">
    <source>
        <dbReference type="Proteomes" id="UP001188597"/>
    </source>
</evidence>
<evidence type="ECO:0000256" key="4">
    <source>
        <dbReference type="ARBA" id="ARBA00022777"/>
    </source>
</evidence>
<accession>A0AA88WRF7</accession>
<feature type="transmembrane region" description="Helical" evidence="6">
    <location>
        <begin position="117"/>
        <end position="139"/>
    </location>
</feature>